<dbReference type="InterPro" id="IPR015946">
    <property type="entry name" value="KH_dom-like_a/b"/>
</dbReference>
<dbReference type="Gene3D" id="3.30.300.20">
    <property type="match status" value="1"/>
</dbReference>
<sequence length="184" mass="19379">MATQNNGVDLASIATYVDAVKTDPAQGQVKFVATSRWEGGTRSTISVDQFYANGQPAAPAGRSFKIVCDEPAVLGGTDQGPGPGELIAAALCGCLTAGIATNAALFDTELDDIEVTTEVDWNMLGLLGLDRSVPSSAKGVHYTVRLKGNDPEKLRRAKETLDRKSAILKTIEAMIPVTTTVVIE</sequence>
<name>A0A1N7ITZ0_9PROT</name>
<dbReference type="InterPro" id="IPR036102">
    <property type="entry name" value="OsmC/Ohrsf"/>
</dbReference>
<keyword evidence="2" id="KW-1185">Reference proteome</keyword>
<dbReference type="PANTHER" id="PTHR35368:SF1">
    <property type="entry name" value="HYDROPEROXIDE REDUCTASE"/>
    <property type="match status" value="1"/>
</dbReference>
<evidence type="ECO:0000313" key="2">
    <source>
        <dbReference type="Proteomes" id="UP000185678"/>
    </source>
</evidence>
<dbReference type="Pfam" id="PF02566">
    <property type="entry name" value="OsmC"/>
    <property type="match status" value="1"/>
</dbReference>
<dbReference type="SUPFAM" id="SSF82784">
    <property type="entry name" value="OsmC-like"/>
    <property type="match status" value="1"/>
</dbReference>
<accession>A0A1N7ITZ0</accession>
<dbReference type="RefSeq" id="WP_076398674.1">
    <property type="nucleotide sequence ID" value="NZ_FTOA01000001.1"/>
</dbReference>
<dbReference type="Proteomes" id="UP000185678">
    <property type="component" value="Unassembled WGS sequence"/>
</dbReference>
<dbReference type="STRING" id="80876.SAMN05421779_101601"/>
<dbReference type="InterPro" id="IPR052924">
    <property type="entry name" value="OsmC/Ohr_hydroprdx_reductase"/>
</dbReference>
<dbReference type="OrthoDB" id="9811389at2"/>
<protein>
    <submittedName>
        <fullName evidence="1">Uncharacterized OsmC-related protein</fullName>
    </submittedName>
</protein>
<dbReference type="PANTHER" id="PTHR35368">
    <property type="entry name" value="HYDROPEROXIDE REDUCTASE"/>
    <property type="match status" value="1"/>
</dbReference>
<reference evidence="1 2" key="1">
    <citation type="submission" date="2017-01" db="EMBL/GenBank/DDBJ databases">
        <authorList>
            <person name="Mah S.A."/>
            <person name="Swanson W.J."/>
            <person name="Moy G.W."/>
            <person name="Vacquier V.D."/>
        </authorList>
    </citation>
    <scope>NUCLEOTIDE SEQUENCE [LARGE SCALE GENOMIC DNA]</scope>
    <source>
        <strain evidence="1 2">DSM 11589</strain>
    </source>
</reference>
<dbReference type="AlphaFoldDB" id="A0A1N7ITZ0"/>
<dbReference type="InterPro" id="IPR003718">
    <property type="entry name" value="OsmC/Ohr_fam"/>
</dbReference>
<evidence type="ECO:0000313" key="1">
    <source>
        <dbReference type="EMBL" id="SIS40431.1"/>
    </source>
</evidence>
<organism evidence="1 2">
    <name type="scientific">Insolitispirillum peregrinum</name>
    <dbReference type="NCBI Taxonomy" id="80876"/>
    <lineage>
        <taxon>Bacteria</taxon>
        <taxon>Pseudomonadati</taxon>
        <taxon>Pseudomonadota</taxon>
        <taxon>Alphaproteobacteria</taxon>
        <taxon>Rhodospirillales</taxon>
        <taxon>Novispirillaceae</taxon>
        <taxon>Insolitispirillum</taxon>
    </lineage>
</organism>
<dbReference type="EMBL" id="FTOA01000001">
    <property type="protein sequence ID" value="SIS40431.1"/>
    <property type="molecule type" value="Genomic_DNA"/>
</dbReference>
<gene>
    <name evidence="1" type="ORF">SAMN05421779_101601</name>
</gene>
<proteinExistence type="predicted"/>